<reference evidence="1" key="2">
    <citation type="submission" date="2022-01" db="EMBL/GenBank/DDBJ databases">
        <authorList>
            <person name="Yamashiro T."/>
            <person name="Shiraishi A."/>
            <person name="Satake H."/>
            <person name="Nakayama K."/>
        </authorList>
    </citation>
    <scope>NUCLEOTIDE SEQUENCE</scope>
</reference>
<dbReference type="PANTHER" id="PTHR42648:SF18">
    <property type="entry name" value="RETROTRANSPOSON, UNCLASSIFIED-LIKE PROTEIN"/>
    <property type="match status" value="1"/>
</dbReference>
<protein>
    <submittedName>
        <fullName evidence="1">Retrovirus-related pol polyprotein from transposon TNT 1-94</fullName>
    </submittedName>
</protein>
<organism evidence="1 2">
    <name type="scientific">Tanacetum coccineum</name>
    <dbReference type="NCBI Taxonomy" id="301880"/>
    <lineage>
        <taxon>Eukaryota</taxon>
        <taxon>Viridiplantae</taxon>
        <taxon>Streptophyta</taxon>
        <taxon>Embryophyta</taxon>
        <taxon>Tracheophyta</taxon>
        <taxon>Spermatophyta</taxon>
        <taxon>Magnoliopsida</taxon>
        <taxon>eudicotyledons</taxon>
        <taxon>Gunneridae</taxon>
        <taxon>Pentapetalae</taxon>
        <taxon>asterids</taxon>
        <taxon>campanulids</taxon>
        <taxon>Asterales</taxon>
        <taxon>Asteraceae</taxon>
        <taxon>Asteroideae</taxon>
        <taxon>Anthemideae</taxon>
        <taxon>Anthemidinae</taxon>
        <taxon>Tanacetum</taxon>
    </lineage>
</organism>
<keyword evidence="2" id="KW-1185">Reference proteome</keyword>
<gene>
    <name evidence="1" type="ORF">Tco_0842112</name>
</gene>
<dbReference type="InterPro" id="IPR039537">
    <property type="entry name" value="Retrotran_Ty1/copia-like"/>
</dbReference>
<comment type="caution">
    <text evidence="1">The sequence shown here is derived from an EMBL/GenBank/DDBJ whole genome shotgun (WGS) entry which is preliminary data.</text>
</comment>
<name>A0ABQ5AYC3_9ASTR</name>
<proteinExistence type="predicted"/>
<dbReference type="EMBL" id="BQNB010012768">
    <property type="protein sequence ID" value="GJT07650.1"/>
    <property type="molecule type" value="Genomic_DNA"/>
</dbReference>
<sequence length="783" mass="89080">MHQEEHLDSDVESDIDDNTIPYHQYLLDSEVQDVPTEVSSTLPAEISMITILDDLRTQLDGHLKVNQEQGLVLTDKKKLEDKYLDESVCLRSAKSKLTSDLLQKFQMPTHTIPMLSKKPKNASQDLHKDILGRSNPRYGKKAPVINASNAWDTDETLASAERNCPKNRTTVKPSICVTPVGWIRKEFALQQVVPFLDYFKKHVQTANDIIVKEVAEFKEIHYALEDEYGRCVLDNKNLIIEKKNLLIKNDSLIAECLERDICSIMLYSDVAVTPISICSCDDLRLECDREHNKVLKLEAEISKQKRLITKSEKFKRYISGKDTHIRNLMLRSNHEVLNVGSTEVGTVSELEVLKLLSTAFRDHIRKYNNGGSTQRFGWVRFLRTKDETPHAIEKFIVKTQRALNATVRFVRTDNGMEFNGIVERRNRTLMEAPRTMLIFAKAPLFLWAEAVATACYTLNQSLVHTLHGIRPFMTAKGKEHLIYSTSEIIFFQSSPLSNGSSKLRLDEIGDVLKYNADAIRIFMLTQARFCRIHIIHRTVYRLKNSSLWTLKQDPRILKKFAFVTCTQNDTPRGAEASRLDEDKGGNANLILHISWYQAKPTDIMLLYAIKGSFVTLKEPVSRGSTLVCSISLDIGLLAVLSKKRGKVLPSSHTKKMNTSPIRMLLLCSILWECASQLRDYGFALTIYVALRESASQHTPMLGVKQMSHDISRKLQDESVSEFVGRTVADSSTERLQKQTQKPDFRRAVLYCMVIDHSRVSKTRVDFSRANTATGKELSKSVHS</sequence>
<accession>A0ABQ5AYC3</accession>
<evidence type="ECO:0000313" key="2">
    <source>
        <dbReference type="Proteomes" id="UP001151760"/>
    </source>
</evidence>
<dbReference type="InterPro" id="IPR012337">
    <property type="entry name" value="RNaseH-like_sf"/>
</dbReference>
<reference evidence="1" key="1">
    <citation type="journal article" date="2022" name="Int. J. Mol. Sci.">
        <title>Draft Genome of Tanacetum Coccineum: Genomic Comparison of Closely Related Tanacetum-Family Plants.</title>
        <authorList>
            <person name="Yamashiro T."/>
            <person name="Shiraishi A."/>
            <person name="Nakayama K."/>
            <person name="Satake H."/>
        </authorList>
    </citation>
    <scope>NUCLEOTIDE SEQUENCE</scope>
</reference>
<dbReference type="SUPFAM" id="SSF53098">
    <property type="entry name" value="Ribonuclease H-like"/>
    <property type="match status" value="1"/>
</dbReference>
<dbReference type="Proteomes" id="UP001151760">
    <property type="component" value="Unassembled WGS sequence"/>
</dbReference>
<dbReference type="PANTHER" id="PTHR42648">
    <property type="entry name" value="TRANSPOSASE, PUTATIVE-RELATED"/>
    <property type="match status" value="1"/>
</dbReference>
<dbReference type="Gene3D" id="3.30.420.10">
    <property type="entry name" value="Ribonuclease H-like superfamily/Ribonuclease H"/>
    <property type="match status" value="1"/>
</dbReference>
<evidence type="ECO:0000313" key="1">
    <source>
        <dbReference type="EMBL" id="GJT07650.1"/>
    </source>
</evidence>
<dbReference type="InterPro" id="IPR036397">
    <property type="entry name" value="RNaseH_sf"/>
</dbReference>